<dbReference type="PANTHER" id="PTHR21456:SF1">
    <property type="entry name" value="C2 NT-TYPE DOMAIN-CONTAINING PROTEIN"/>
    <property type="match status" value="1"/>
</dbReference>
<dbReference type="AlphaFoldDB" id="A0A9N8VJV5"/>
<sequence length="226" mass="25351">MSSLSLLFLPRSRKVEFYVDITVHELVNVPLVTGNYYVKWRLKHGEKTSGSSKRAQLSVLSDHSVVWNYQFKTIVQLVIGRDGYLMPCELKLSIKQELSGGKELNITMKQKHTGDVAYKVPPLKKAHIFGGITGIISERKELQDDERSILGYRTMSVLAPHISRSRSTPSLRSSYLAQESRISSPAVSRLRDMEDLSAVDVIEEIFMGNAIIDDESSDANTIHSAI</sequence>
<dbReference type="OrthoDB" id="3365224at2759"/>
<dbReference type="PROSITE" id="PS51840">
    <property type="entry name" value="C2_NT"/>
    <property type="match status" value="1"/>
</dbReference>
<comment type="caution">
    <text evidence="2">The sequence shown here is derived from an EMBL/GenBank/DDBJ whole genome shotgun (WGS) entry which is preliminary data.</text>
</comment>
<dbReference type="Pfam" id="PF10358">
    <property type="entry name" value="NT-C2"/>
    <property type="match status" value="1"/>
</dbReference>
<dbReference type="InterPro" id="IPR039931">
    <property type="entry name" value="EEIG1/2-like"/>
</dbReference>
<organism evidence="2 3">
    <name type="scientific">Paraglomus brasilianum</name>
    <dbReference type="NCBI Taxonomy" id="144538"/>
    <lineage>
        <taxon>Eukaryota</taxon>
        <taxon>Fungi</taxon>
        <taxon>Fungi incertae sedis</taxon>
        <taxon>Mucoromycota</taxon>
        <taxon>Glomeromycotina</taxon>
        <taxon>Glomeromycetes</taxon>
        <taxon>Paraglomerales</taxon>
        <taxon>Paraglomeraceae</taxon>
        <taxon>Paraglomus</taxon>
    </lineage>
</organism>
<evidence type="ECO:0000313" key="3">
    <source>
        <dbReference type="Proteomes" id="UP000789739"/>
    </source>
</evidence>
<dbReference type="PANTHER" id="PTHR21456">
    <property type="entry name" value="FAMILY WITH SEQUENCE SIMILARITY 102"/>
    <property type="match status" value="1"/>
</dbReference>
<gene>
    <name evidence="2" type="ORF">PBRASI_LOCUS112</name>
</gene>
<evidence type="ECO:0000313" key="2">
    <source>
        <dbReference type="EMBL" id="CAG8452380.1"/>
    </source>
</evidence>
<proteinExistence type="predicted"/>
<dbReference type="EMBL" id="CAJVPI010000005">
    <property type="protein sequence ID" value="CAG8452380.1"/>
    <property type="molecule type" value="Genomic_DNA"/>
</dbReference>
<name>A0A9N8VJV5_9GLOM</name>
<accession>A0A9N8VJV5</accession>
<keyword evidence="3" id="KW-1185">Reference proteome</keyword>
<dbReference type="Proteomes" id="UP000789739">
    <property type="component" value="Unassembled WGS sequence"/>
</dbReference>
<feature type="domain" description="C2 NT-type" evidence="1">
    <location>
        <begin position="7"/>
        <end position="161"/>
    </location>
</feature>
<protein>
    <submittedName>
        <fullName evidence="2">7065_t:CDS:1</fullName>
    </submittedName>
</protein>
<dbReference type="InterPro" id="IPR019448">
    <property type="entry name" value="NT-C2"/>
</dbReference>
<reference evidence="2" key="1">
    <citation type="submission" date="2021-06" db="EMBL/GenBank/DDBJ databases">
        <authorList>
            <person name="Kallberg Y."/>
            <person name="Tangrot J."/>
            <person name="Rosling A."/>
        </authorList>
    </citation>
    <scope>NUCLEOTIDE SEQUENCE</scope>
    <source>
        <strain evidence="2">BR232B</strain>
    </source>
</reference>
<evidence type="ECO:0000259" key="1">
    <source>
        <dbReference type="PROSITE" id="PS51840"/>
    </source>
</evidence>